<protein>
    <submittedName>
        <fullName evidence="6">UPF0182 protein AF1421</fullName>
    </submittedName>
</protein>
<dbReference type="Pfam" id="PF03699">
    <property type="entry name" value="UPF0182"/>
    <property type="match status" value="1"/>
</dbReference>
<evidence type="ECO:0000256" key="2">
    <source>
        <dbReference type="ARBA" id="ARBA00022692"/>
    </source>
</evidence>
<evidence type="ECO:0000313" key="6">
    <source>
        <dbReference type="EMBL" id="VAX31301.1"/>
    </source>
</evidence>
<feature type="transmembrane region" description="Helical" evidence="5">
    <location>
        <begin position="47"/>
        <end position="71"/>
    </location>
</feature>
<evidence type="ECO:0000256" key="4">
    <source>
        <dbReference type="ARBA" id="ARBA00023136"/>
    </source>
</evidence>
<evidence type="ECO:0000256" key="3">
    <source>
        <dbReference type="ARBA" id="ARBA00022989"/>
    </source>
</evidence>
<proteinExistence type="inferred from homology"/>
<keyword evidence="4 5" id="KW-0472">Membrane</keyword>
<feature type="transmembrane region" description="Helical" evidence="5">
    <location>
        <begin position="104"/>
        <end position="124"/>
    </location>
</feature>
<sequence>MKRNVLFIVLITAVLALIASFFTSLSFYTDWLFFKEVGYEAVFRKSFLAKVFTGLAAGGIAALFLLINIFIANRQEFPQGRIYSIEKELYGLKKFDMNRLVKHLGLYLSVLAAVVAVIAAGGYWKEVLLFMGAQPAGLADPVFSRDVSFYLFRLPLIDSMNTFLSILLLTGIVFTALNYILRGGITYIEGLITIDRRVKRHLALLVSIWIVNLALKFYLDRYALLFNEHGVLYGASYTDINARLLMLNVLTGVSLATAVGFFIGVTRRSKYAAILPLAILGGVYFLGIGVYPSLLQNFKVSPNEIVLEKPYIEQHIKFTRYGYDLERIQTEPFDVSEKLTFTDINRNISTIRNIRLWDEKPLLKTYSQLQQIRTYYKFVDVDNDRYDIEGKYTQVMLSPRELSYEDLPGKSWINERLVFTHGVGLAMGPVSGITREGLPEFFIKDIPPVSTTNVKVTRPEIYYGEKPNDYVIVKTKVKEFSYPTTEGNVYTIYEGTGGIRLSSFIKRMLYATYFGNFKIFLSTDITSESRILYYRNIIERVNTIAPFLLYDSDPYMVVSEKGRLYWIIDAYTFTDRLPYSKPLQQGINYIRNPIKAVVDAYNGAVSFYIVDDKDIIANTYGKIFPTLFKPLSEMPDGLRKHVRYPRSLLRVQARMFSLFHMTDPRVFYNKEDLWEIPVYKGKSMEPYYIIMKLPAGQEEEFVLLLPFTPSKRDNLAAWMAARSDGDNYGKVIVYTFPRDRLVFGPRQVDARIDQNAYISQQLTLWGQSGSDVIRGSLLVIPIERSLIYVQPLYLVATDRVGLPELRRVIVAYGNKVVMEDNLEAALRKLFKGSLPELKIPERVVAELSQQELGRKALDSLEKAREALRKEDWSAFGEYLKKTEELLREFSKQSGR</sequence>
<keyword evidence="2 5" id="KW-0812">Transmembrane</keyword>
<gene>
    <name evidence="6" type="ORF">MNBD_NITROSPIRAE02-1059</name>
</gene>
<evidence type="ECO:0000256" key="5">
    <source>
        <dbReference type="SAM" id="Phobius"/>
    </source>
</evidence>
<name>A0A3B1CXM7_9ZZZZ</name>
<organism evidence="6">
    <name type="scientific">hydrothermal vent metagenome</name>
    <dbReference type="NCBI Taxonomy" id="652676"/>
    <lineage>
        <taxon>unclassified sequences</taxon>
        <taxon>metagenomes</taxon>
        <taxon>ecological metagenomes</taxon>
    </lineage>
</organism>
<feature type="transmembrane region" description="Helical" evidence="5">
    <location>
        <begin position="202"/>
        <end position="219"/>
    </location>
</feature>
<dbReference type="EMBL" id="UOGH01000202">
    <property type="protein sequence ID" value="VAX31301.1"/>
    <property type="molecule type" value="Genomic_DNA"/>
</dbReference>
<keyword evidence="3 5" id="KW-1133">Transmembrane helix</keyword>
<dbReference type="PANTHER" id="PTHR39344">
    <property type="entry name" value="UPF0182 PROTEIN SLL1060"/>
    <property type="match status" value="1"/>
</dbReference>
<keyword evidence="1" id="KW-1003">Cell membrane</keyword>
<accession>A0A3B1CXM7</accession>
<feature type="transmembrane region" description="Helical" evidence="5">
    <location>
        <begin position="245"/>
        <end position="265"/>
    </location>
</feature>
<feature type="transmembrane region" description="Helical" evidence="5">
    <location>
        <begin position="162"/>
        <end position="181"/>
    </location>
</feature>
<reference evidence="6" key="1">
    <citation type="submission" date="2018-06" db="EMBL/GenBank/DDBJ databases">
        <authorList>
            <person name="Zhirakovskaya E."/>
        </authorList>
    </citation>
    <scope>NUCLEOTIDE SEQUENCE</scope>
</reference>
<dbReference type="GO" id="GO:0005576">
    <property type="term" value="C:extracellular region"/>
    <property type="evidence" value="ECO:0007669"/>
    <property type="project" value="TreeGrafter"/>
</dbReference>
<dbReference type="PANTHER" id="PTHR39344:SF1">
    <property type="entry name" value="UPF0182 PROTEIN SLL1060"/>
    <property type="match status" value="1"/>
</dbReference>
<dbReference type="AlphaFoldDB" id="A0A3B1CXM7"/>
<feature type="transmembrane region" description="Helical" evidence="5">
    <location>
        <begin position="5"/>
        <end position="27"/>
    </location>
</feature>
<evidence type="ECO:0000256" key="1">
    <source>
        <dbReference type="ARBA" id="ARBA00022475"/>
    </source>
</evidence>
<feature type="transmembrane region" description="Helical" evidence="5">
    <location>
        <begin position="272"/>
        <end position="294"/>
    </location>
</feature>
<dbReference type="GO" id="GO:0016020">
    <property type="term" value="C:membrane"/>
    <property type="evidence" value="ECO:0007669"/>
    <property type="project" value="InterPro"/>
</dbReference>
<dbReference type="InterPro" id="IPR005372">
    <property type="entry name" value="UPF0182"/>
</dbReference>
<dbReference type="HAMAP" id="MF_01600">
    <property type="entry name" value="UPF0182"/>
    <property type="match status" value="1"/>
</dbReference>